<evidence type="ECO:0000256" key="3">
    <source>
        <dbReference type="ARBA" id="ARBA00023015"/>
    </source>
</evidence>
<dbReference type="InterPro" id="IPR038491">
    <property type="entry name" value="Velvet_dom_sf"/>
</dbReference>
<dbReference type="AlphaFoldDB" id="A0AAE0LS96"/>
<organism evidence="8 9">
    <name type="scientific">Chaetomium fimeti</name>
    <dbReference type="NCBI Taxonomy" id="1854472"/>
    <lineage>
        <taxon>Eukaryota</taxon>
        <taxon>Fungi</taxon>
        <taxon>Dikarya</taxon>
        <taxon>Ascomycota</taxon>
        <taxon>Pezizomycotina</taxon>
        <taxon>Sordariomycetes</taxon>
        <taxon>Sordariomycetidae</taxon>
        <taxon>Sordariales</taxon>
        <taxon>Chaetomiaceae</taxon>
        <taxon>Chaetomium</taxon>
    </lineage>
</organism>
<dbReference type="InterPro" id="IPR037525">
    <property type="entry name" value="Velvet_dom"/>
</dbReference>
<keyword evidence="5" id="KW-0539">Nucleus</keyword>
<keyword evidence="3" id="KW-0805">Transcription regulation</keyword>
<dbReference type="GO" id="GO:0005634">
    <property type="term" value="C:nucleus"/>
    <property type="evidence" value="ECO:0007669"/>
    <property type="project" value="UniProtKB-SubCell"/>
</dbReference>
<reference evidence="8" key="1">
    <citation type="journal article" date="2023" name="Mol. Phylogenet. Evol.">
        <title>Genome-scale phylogeny and comparative genomics of the fungal order Sordariales.</title>
        <authorList>
            <person name="Hensen N."/>
            <person name="Bonometti L."/>
            <person name="Westerberg I."/>
            <person name="Brannstrom I.O."/>
            <person name="Guillou S."/>
            <person name="Cros-Aarteil S."/>
            <person name="Calhoun S."/>
            <person name="Haridas S."/>
            <person name="Kuo A."/>
            <person name="Mondo S."/>
            <person name="Pangilinan J."/>
            <person name="Riley R."/>
            <person name="LaButti K."/>
            <person name="Andreopoulos B."/>
            <person name="Lipzen A."/>
            <person name="Chen C."/>
            <person name="Yan M."/>
            <person name="Daum C."/>
            <person name="Ng V."/>
            <person name="Clum A."/>
            <person name="Steindorff A."/>
            <person name="Ohm R.A."/>
            <person name="Martin F."/>
            <person name="Silar P."/>
            <person name="Natvig D.O."/>
            <person name="Lalanne C."/>
            <person name="Gautier V."/>
            <person name="Ament-Velasquez S.L."/>
            <person name="Kruys A."/>
            <person name="Hutchinson M.I."/>
            <person name="Powell A.J."/>
            <person name="Barry K."/>
            <person name="Miller A.N."/>
            <person name="Grigoriev I.V."/>
            <person name="Debuchy R."/>
            <person name="Gladieux P."/>
            <person name="Hiltunen Thoren M."/>
            <person name="Johannesson H."/>
        </authorList>
    </citation>
    <scope>NUCLEOTIDE SEQUENCE</scope>
    <source>
        <strain evidence="8">CBS 168.71</strain>
    </source>
</reference>
<evidence type="ECO:0000313" key="9">
    <source>
        <dbReference type="Proteomes" id="UP001278766"/>
    </source>
</evidence>
<dbReference type="RefSeq" id="XP_062659152.1">
    <property type="nucleotide sequence ID" value="XM_062807462.1"/>
</dbReference>
<comment type="caution">
    <text evidence="8">The sequence shown here is derived from an EMBL/GenBank/DDBJ whole genome shotgun (WGS) entry which is preliminary data.</text>
</comment>
<dbReference type="GO" id="GO:0030435">
    <property type="term" value="P:sporulation resulting in formation of a cellular spore"/>
    <property type="evidence" value="ECO:0007669"/>
    <property type="project" value="UniProtKB-KW"/>
</dbReference>
<accession>A0AAE0LS96</accession>
<evidence type="ECO:0000256" key="2">
    <source>
        <dbReference type="ARBA" id="ARBA00022969"/>
    </source>
</evidence>
<keyword evidence="2" id="KW-0749">Sporulation</keyword>
<feature type="compositionally biased region" description="Polar residues" evidence="6">
    <location>
        <begin position="194"/>
        <end position="203"/>
    </location>
</feature>
<feature type="compositionally biased region" description="Acidic residues" evidence="6">
    <location>
        <begin position="497"/>
        <end position="509"/>
    </location>
</feature>
<feature type="region of interest" description="Disordered" evidence="6">
    <location>
        <begin position="30"/>
        <end position="323"/>
    </location>
</feature>
<evidence type="ECO:0000256" key="6">
    <source>
        <dbReference type="SAM" id="MobiDB-lite"/>
    </source>
</evidence>
<dbReference type="PANTHER" id="PTHR33572:SF17">
    <property type="entry name" value="SEXUAL DEVELOPMENT REGULATOR VELC"/>
    <property type="match status" value="1"/>
</dbReference>
<dbReference type="Pfam" id="PF11754">
    <property type="entry name" value="Velvet"/>
    <property type="match status" value="2"/>
</dbReference>
<proteinExistence type="predicted"/>
<evidence type="ECO:0000256" key="4">
    <source>
        <dbReference type="ARBA" id="ARBA00023163"/>
    </source>
</evidence>
<name>A0AAE0LS96_9PEZI</name>
<feature type="compositionally biased region" description="Pro residues" evidence="6">
    <location>
        <begin position="207"/>
        <end position="221"/>
    </location>
</feature>
<sequence length="532" mass="57212">MSAAVDFAHHNFGRRTHLDGMAQHHSYHEPYAPGNGHYGQEQQFQHPPQPRQLPRLPPMATMIPTAASNPSPVLSNGRDTPYHGGRSSYYSDYATPSPVGQTPPQLPIPNSDPHPMSKRAVDLRHSPTLSSTASDRSNEEMAQELRLRQMSSFHDAHSQGPVSRQPIHYPSPRSRGGSLQHDMALPPVLAKIPSGTSYSSPSIIPNGRPPAPQLPRSPPSTQPSTSPRQEPKSMSISNLLSGGGGGSNTNSNSSSSSSSAAAAAATATNGSSPNGTTPQHHPLPPSTSSSSAPPRTPSSEHRITVRQQPSAARSCGFGERDRRVIDPPPIVQLTIHDAALGKDEVARRLRHQFSVVHCSIWDDKGQRDMSSMPEDFRQQRRLMGTLVASPFVGLDEKGEEGCFFCFPDLSCRTPGVFRLKFALVVLDPARMCSGDRSAIVATAMSESFQVYNAKDFPGMQASTLLTKRLKEQGCLISIKKGNEKREVGGAGGSGRGEEDEDDEDGEGEEGDRVGELGGGGEGKGRGRKRVKR</sequence>
<dbReference type="GeneID" id="87844410"/>
<keyword evidence="9" id="KW-1185">Reference proteome</keyword>
<feature type="domain" description="Velvet" evidence="7">
    <location>
        <begin position="294"/>
        <end position="479"/>
    </location>
</feature>
<feature type="compositionally biased region" description="Basic and acidic residues" evidence="6">
    <location>
        <begin position="136"/>
        <end position="147"/>
    </location>
</feature>
<dbReference type="EMBL" id="JAUEPN010000004">
    <property type="protein sequence ID" value="KAK3295638.1"/>
    <property type="molecule type" value="Genomic_DNA"/>
</dbReference>
<feature type="compositionally biased region" description="Pro residues" evidence="6">
    <location>
        <begin position="47"/>
        <end position="57"/>
    </location>
</feature>
<feature type="region of interest" description="Disordered" evidence="6">
    <location>
        <begin position="484"/>
        <end position="532"/>
    </location>
</feature>
<feature type="compositionally biased region" description="Polar residues" evidence="6">
    <location>
        <begin position="66"/>
        <end position="78"/>
    </location>
</feature>
<dbReference type="Proteomes" id="UP001278766">
    <property type="component" value="Unassembled WGS sequence"/>
</dbReference>
<keyword evidence="4" id="KW-0804">Transcription</keyword>
<dbReference type="Gene3D" id="2.60.40.3960">
    <property type="entry name" value="Velvet domain"/>
    <property type="match status" value="1"/>
</dbReference>
<dbReference type="PROSITE" id="PS51821">
    <property type="entry name" value="VELVET"/>
    <property type="match status" value="1"/>
</dbReference>
<comment type="subcellular location">
    <subcellularLocation>
        <location evidence="1">Nucleus</location>
    </subcellularLocation>
</comment>
<feature type="compositionally biased region" description="Low complexity" evidence="6">
    <location>
        <begin position="248"/>
        <end position="293"/>
    </location>
</feature>
<evidence type="ECO:0000256" key="1">
    <source>
        <dbReference type="ARBA" id="ARBA00004123"/>
    </source>
</evidence>
<protein>
    <submittedName>
        <fullName evidence="8">Velvet factor-domain-containing protein</fullName>
    </submittedName>
</protein>
<evidence type="ECO:0000259" key="7">
    <source>
        <dbReference type="PROSITE" id="PS51821"/>
    </source>
</evidence>
<dbReference type="InterPro" id="IPR021740">
    <property type="entry name" value="Velvet"/>
</dbReference>
<evidence type="ECO:0000256" key="5">
    <source>
        <dbReference type="ARBA" id="ARBA00023242"/>
    </source>
</evidence>
<evidence type="ECO:0000313" key="8">
    <source>
        <dbReference type="EMBL" id="KAK3295638.1"/>
    </source>
</evidence>
<gene>
    <name evidence="8" type="ORF">B0H64DRAFT_460122</name>
</gene>
<reference evidence="8" key="2">
    <citation type="submission" date="2023-06" db="EMBL/GenBank/DDBJ databases">
        <authorList>
            <consortium name="Lawrence Berkeley National Laboratory"/>
            <person name="Haridas S."/>
            <person name="Hensen N."/>
            <person name="Bonometti L."/>
            <person name="Westerberg I."/>
            <person name="Brannstrom I.O."/>
            <person name="Guillou S."/>
            <person name="Cros-Aarteil S."/>
            <person name="Calhoun S."/>
            <person name="Kuo A."/>
            <person name="Mondo S."/>
            <person name="Pangilinan J."/>
            <person name="Riley R."/>
            <person name="Labutti K."/>
            <person name="Andreopoulos B."/>
            <person name="Lipzen A."/>
            <person name="Chen C."/>
            <person name="Yanf M."/>
            <person name="Daum C."/>
            <person name="Ng V."/>
            <person name="Clum A."/>
            <person name="Steindorff A."/>
            <person name="Ohm R."/>
            <person name="Martin F."/>
            <person name="Silar P."/>
            <person name="Natvig D."/>
            <person name="Lalanne C."/>
            <person name="Gautier V."/>
            <person name="Ament-Velasquez S.L."/>
            <person name="Kruys A."/>
            <person name="Hutchinson M.I."/>
            <person name="Powell A.J."/>
            <person name="Barry K."/>
            <person name="Miller A.N."/>
            <person name="Grigoriev I.V."/>
            <person name="Debuchy R."/>
            <person name="Gladieux P."/>
            <person name="Thoren M.H."/>
            <person name="Johannesson H."/>
        </authorList>
    </citation>
    <scope>NUCLEOTIDE SEQUENCE</scope>
    <source>
        <strain evidence="8">CBS 168.71</strain>
    </source>
</reference>
<dbReference type="PANTHER" id="PTHR33572">
    <property type="entry name" value="SPORE DEVELOPMENT REGULATOR VOSA"/>
    <property type="match status" value="1"/>
</dbReference>